<evidence type="ECO:0000313" key="1">
    <source>
        <dbReference type="EMBL" id="CAJ1927554.1"/>
    </source>
</evidence>
<dbReference type="EMBL" id="OY731399">
    <property type="protein sequence ID" value="CAJ1927554.1"/>
    <property type="molecule type" value="Genomic_DNA"/>
</dbReference>
<dbReference type="Proteomes" id="UP001189624">
    <property type="component" value="Chromosome 2"/>
</dbReference>
<name>A0AA86RVY6_9FABA</name>
<accession>A0AA86RVY6</accession>
<sequence>MKRKWDLIDGCMDQNIFSSLSLGLGLSTSFSDSKESSATYCTALSSSKEINEEWSMPMDIELDFALNLGSKNCFGELSISTQSSKSDITGVCQSPSRTPPLQLNTEAALVFSRTPNADEGSTSFIRKSGLVSLNPGAMVGDVTKQAEMKELKAGRCTASLMEEAGNVNILVALTVQKDVQISVLFMVVARGAVIMRAVSKLPEGNLDCVFGMVVARDVKQKNVPRMQKA</sequence>
<protein>
    <submittedName>
        <fullName evidence="1">Uncharacterized protein</fullName>
    </submittedName>
</protein>
<organism evidence="1 2">
    <name type="scientific">Sphenostylis stenocarpa</name>
    <dbReference type="NCBI Taxonomy" id="92480"/>
    <lineage>
        <taxon>Eukaryota</taxon>
        <taxon>Viridiplantae</taxon>
        <taxon>Streptophyta</taxon>
        <taxon>Embryophyta</taxon>
        <taxon>Tracheophyta</taxon>
        <taxon>Spermatophyta</taxon>
        <taxon>Magnoliopsida</taxon>
        <taxon>eudicotyledons</taxon>
        <taxon>Gunneridae</taxon>
        <taxon>Pentapetalae</taxon>
        <taxon>rosids</taxon>
        <taxon>fabids</taxon>
        <taxon>Fabales</taxon>
        <taxon>Fabaceae</taxon>
        <taxon>Papilionoideae</taxon>
        <taxon>50 kb inversion clade</taxon>
        <taxon>NPAAA clade</taxon>
        <taxon>indigoferoid/millettioid clade</taxon>
        <taxon>Phaseoleae</taxon>
        <taxon>Sphenostylis</taxon>
    </lineage>
</organism>
<evidence type="ECO:0000313" key="2">
    <source>
        <dbReference type="Proteomes" id="UP001189624"/>
    </source>
</evidence>
<reference evidence="1" key="1">
    <citation type="submission" date="2023-10" db="EMBL/GenBank/DDBJ databases">
        <authorList>
            <person name="Domelevo Entfellner J.-B."/>
        </authorList>
    </citation>
    <scope>NUCLEOTIDE SEQUENCE</scope>
</reference>
<proteinExistence type="predicted"/>
<dbReference type="AlphaFoldDB" id="A0AA86RVY6"/>
<dbReference type="Gramene" id="rna-AYBTSS11_LOCUS4092">
    <property type="protein sequence ID" value="CAJ1927554.1"/>
    <property type="gene ID" value="gene-AYBTSS11_LOCUS4092"/>
</dbReference>
<gene>
    <name evidence="1" type="ORF">AYBTSS11_LOCUS4092</name>
</gene>
<keyword evidence="2" id="KW-1185">Reference proteome</keyword>